<proteinExistence type="predicted"/>
<gene>
    <name evidence="1" type="ORF">DSL92_05320</name>
</gene>
<organism evidence="1">
    <name type="scientific">Billgrantia gudaonensis</name>
    <dbReference type="NCBI Taxonomy" id="376427"/>
    <lineage>
        <taxon>Bacteria</taxon>
        <taxon>Pseudomonadati</taxon>
        <taxon>Pseudomonadota</taxon>
        <taxon>Gammaproteobacteria</taxon>
        <taxon>Oceanospirillales</taxon>
        <taxon>Halomonadaceae</taxon>
        <taxon>Billgrantia</taxon>
    </lineage>
</organism>
<comment type="caution">
    <text evidence="1">The sequence shown here is derived from an EMBL/GenBank/DDBJ whole genome shotgun (WGS) entry which is preliminary data.</text>
</comment>
<accession>A0A3S0NES6</accession>
<evidence type="ECO:0000313" key="1">
    <source>
        <dbReference type="EMBL" id="RUA22489.1"/>
    </source>
</evidence>
<reference evidence="1" key="1">
    <citation type="submission" date="2018-12" db="EMBL/GenBank/DDBJ databases">
        <authorList>
            <person name="Jadhav K."/>
            <person name="Kushwaha B."/>
            <person name="Jadhav I."/>
        </authorList>
    </citation>
    <scope>NUCLEOTIDE SEQUENCE [LARGE SCALE GENOMIC DNA]</scope>
    <source>
        <strain evidence="1">SBS 10</strain>
    </source>
</reference>
<name>A0A3S0NES6_9GAMM</name>
<dbReference type="EMBL" id="RXHI01000015">
    <property type="protein sequence ID" value="RUA22489.1"/>
    <property type="molecule type" value="Genomic_DNA"/>
</dbReference>
<dbReference type="AlphaFoldDB" id="A0A3S0NES6"/>
<protein>
    <submittedName>
        <fullName evidence="1">Uncharacterized protein</fullName>
    </submittedName>
</protein>
<sequence>MPDLRRYPGISISVTVKQDISARKEQEDQLRLMATAFETGQATLITDARMRIERALSRRSPAIAPMR</sequence>